<feature type="binding site" evidence="6">
    <location>
        <position position="109"/>
    </location>
    <ligand>
        <name>FMN</name>
        <dbReference type="ChEBI" id="CHEBI:58210"/>
    </ligand>
</feature>
<feature type="domain" description="Luciferase-like" evidence="7">
    <location>
        <begin position="32"/>
        <end position="396"/>
    </location>
</feature>
<dbReference type="Pfam" id="PF00296">
    <property type="entry name" value="Bac_luciferase"/>
    <property type="match status" value="1"/>
</dbReference>
<dbReference type="InterPro" id="IPR016215">
    <property type="entry name" value="NTA_MOA"/>
</dbReference>
<dbReference type="Gene3D" id="3.20.20.30">
    <property type="entry name" value="Luciferase-like domain"/>
    <property type="match status" value="1"/>
</dbReference>
<evidence type="ECO:0000256" key="4">
    <source>
        <dbReference type="ARBA" id="ARBA00023033"/>
    </source>
</evidence>
<evidence type="ECO:0000256" key="2">
    <source>
        <dbReference type="ARBA" id="ARBA00022643"/>
    </source>
</evidence>
<dbReference type="OrthoDB" id="6133319at2"/>
<protein>
    <submittedName>
        <fullName evidence="8">FMN-dependent oxidoreductase, nitrilotriacetate monooxygenase family</fullName>
    </submittedName>
</protein>
<dbReference type="PANTHER" id="PTHR30011">
    <property type="entry name" value="ALKANESULFONATE MONOOXYGENASE-RELATED"/>
    <property type="match status" value="1"/>
</dbReference>
<dbReference type="SUPFAM" id="SSF51679">
    <property type="entry name" value="Bacterial luciferase-like"/>
    <property type="match status" value="1"/>
</dbReference>
<dbReference type="Proteomes" id="UP000219271">
    <property type="component" value="Unassembled WGS sequence"/>
</dbReference>
<feature type="binding site" evidence="6">
    <location>
        <position position="163"/>
    </location>
    <ligand>
        <name>FMN</name>
        <dbReference type="ChEBI" id="CHEBI:58210"/>
    </ligand>
</feature>
<organism evidence="8 9">
    <name type="scientific">Candidatus Pantoea floridensis</name>
    <dbReference type="NCBI Taxonomy" id="1938870"/>
    <lineage>
        <taxon>Bacteria</taxon>
        <taxon>Pseudomonadati</taxon>
        <taxon>Pseudomonadota</taxon>
        <taxon>Gammaproteobacteria</taxon>
        <taxon>Enterobacterales</taxon>
        <taxon>Erwiniaceae</taxon>
        <taxon>Pantoea</taxon>
    </lineage>
</organism>
<evidence type="ECO:0000313" key="8">
    <source>
        <dbReference type="EMBL" id="SOD39493.1"/>
    </source>
</evidence>
<keyword evidence="2 6" id="KW-0288">FMN</keyword>
<evidence type="ECO:0000313" key="9">
    <source>
        <dbReference type="Proteomes" id="UP000219271"/>
    </source>
</evidence>
<dbReference type="NCBIfam" id="TIGR03860">
    <property type="entry name" value="FMN_nitrolo"/>
    <property type="match status" value="1"/>
</dbReference>
<dbReference type="InterPro" id="IPR051260">
    <property type="entry name" value="Diverse_substr_monoxygenases"/>
</dbReference>
<dbReference type="PIRSF" id="PIRSF000337">
    <property type="entry name" value="NTA_MOA"/>
    <property type="match status" value="1"/>
</dbReference>
<dbReference type="GO" id="GO:0016705">
    <property type="term" value="F:oxidoreductase activity, acting on paired donors, with incorporation or reduction of molecular oxygen"/>
    <property type="evidence" value="ECO:0007669"/>
    <property type="project" value="InterPro"/>
</dbReference>
<keyword evidence="1 6" id="KW-0285">Flavoprotein</keyword>
<gene>
    <name evidence="8" type="ORF">SAMN06273570_3941</name>
</gene>
<evidence type="ECO:0000256" key="1">
    <source>
        <dbReference type="ARBA" id="ARBA00022630"/>
    </source>
</evidence>
<evidence type="ECO:0000259" key="7">
    <source>
        <dbReference type="Pfam" id="PF00296"/>
    </source>
</evidence>
<dbReference type="AlphaFoldDB" id="A0A286BZC2"/>
<name>A0A286BZC2_9GAMM</name>
<keyword evidence="4 8" id="KW-0503">Monooxygenase</keyword>
<evidence type="ECO:0000256" key="6">
    <source>
        <dbReference type="PIRSR" id="PIRSR000337-1"/>
    </source>
</evidence>
<dbReference type="InterPro" id="IPR036661">
    <property type="entry name" value="Luciferase-like_sf"/>
</dbReference>
<proteinExistence type="inferred from homology"/>
<comment type="similarity">
    <text evidence="5">Belongs to the NtaA/SnaA/DszA monooxygenase family.</text>
</comment>
<reference evidence="9" key="1">
    <citation type="submission" date="2017-09" db="EMBL/GenBank/DDBJ databases">
        <authorList>
            <person name="Varghese N."/>
            <person name="Submissions S."/>
        </authorList>
    </citation>
    <scope>NUCLEOTIDE SEQUENCE [LARGE SCALE GENOMIC DNA]</scope>
    <source>
        <strain evidence="9">JKS000234</strain>
    </source>
</reference>
<dbReference type="InterPro" id="IPR011251">
    <property type="entry name" value="Luciferase-like_dom"/>
</dbReference>
<evidence type="ECO:0000256" key="3">
    <source>
        <dbReference type="ARBA" id="ARBA00023002"/>
    </source>
</evidence>
<keyword evidence="3" id="KW-0560">Oxidoreductase</keyword>
<sequence>MSNVSAKKTLLFNGFIMNVVGHVSAGLWRHPDDRASEYTSLGYWTHIARVLDDAGFDAMFIADALGQIDVYQGKPDAALRTAAQSPVNDPLLLVSAMAAVTTQLGFGITVSTTYEHPYLLARKFTTLDHLTKGRVAWNIVTSVLESAARNLGLERQMDHDERYERAQEFLEVTYKLWEGSWEEDAVRRDKQARVYTDPAKVHPIRHKGRWFSVPDAHLSEPSPQRTPVLFQAGTSDRGRQFAAQNAEVVFLGGTTAQSIRNNIDRIRAAAREEGRADEAIRFITAVSVVVDETDEKAHAKFQDYLSYTSQEAALALFSAWTGVDWSAWPLDAPLQYIETNAGRSALAGLTRIDAERVWTVGDISDYIGIGGIHPTLVGSAQTVADALEKLADESGIDGFNLAYAISPGSFEDFARWVAPELQARGRMRRPDGRALTLRERLQGEGQRRLRADHPGLRFSDLRAHRYPESEA</sequence>
<keyword evidence="9" id="KW-1185">Reference proteome</keyword>
<feature type="binding site" evidence="6">
    <location>
        <position position="159"/>
    </location>
    <ligand>
        <name>FMN</name>
        <dbReference type="ChEBI" id="CHEBI:58210"/>
    </ligand>
</feature>
<accession>A0A286BZC2</accession>
<dbReference type="EMBL" id="OCMY01000001">
    <property type="protein sequence ID" value="SOD39493.1"/>
    <property type="molecule type" value="Genomic_DNA"/>
</dbReference>
<dbReference type="PANTHER" id="PTHR30011:SF16">
    <property type="entry name" value="C2H2 FINGER DOMAIN TRANSCRIPTION FACTOR (EUROFUNG)-RELATED"/>
    <property type="match status" value="1"/>
</dbReference>
<dbReference type="GO" id="GO:0004497">
    <property type="term" value="F:monooxygenase activity"/>
    <property type="evidence" value="ECO:0007669"/>
    <property type="project" value="UniProtKB-KW"/>
</dbReference>
<evidence type="ECO:0000256" key="5">
    <source>
        <dbReference type="ARBA" id="ARBA00033748"/>
    </source>
</evidence>
<dbReference type="RefSeq" id="WP_097097292.1">
    <property type="nucleotide sequence ID" value="NZ_OCMY01000001.1"/>
</dbReference>
<feature type="binding site" evidence="6">
    <location>
        <position position="63"/>
    </location>
    <ligand>
        <name>FMN</name>
        <dbReference type="ChEBI" id="CHEBI:58210"/>
    </ligand>
</feature>
<feature type="binding site" evidence="6">
    <location>
        <position position="235"/>
    </location>
    <ligand>
        <name>FMN</name>
        <dbReference type="ChEBI" id="CHEBI:58210"/>
    </ligand>
</feature>